<sequence>FSFSSSRSFFVSRASRSTGFEDPTELTAGAGYSAFFFLGVVTMLMFFVEASKHLLAAAMSPLTVAT</sequence>
<evidence type="ECO:0000256" key="2">
    <source>
        <dbReference type="SAM" id="Phobius"/>
    </source>
</evidence>
<keyword evidence="2" id="KW-0472">Membrane</keyword>
<accession>A0A392VRE0</accession>
<keyword evidence="4" id="KW-1185">Reference proteome</keyword>
<dbReference type="EMBL" id="LXQA011222637">
    <property type="protein sequence ID" value="MCI89561.1"/>
    <property type="molecule type" value="Genomic_DNA"/>
</dbReference>
<organism evidence="3 4">
    <name type="scientific">Trifolium medium</name>
    <dbReference type="NCBI Taxonomy" id="97028"/>
    <lineage>
        <taxon>Eukaryota</taxon>
        <taxon>Viridiplantae</taxon>
        <taxon>Streptophyta</taxon>
        <taxon>Embryophyta</taxon>
        <taxon>Tracheophyta</taxon>
        <taxon>Spermatophyta</taxon>
        <taxon>Magnoliopsida</taxon>
        <taxon>eudicotyledons</taxon>
        <taxon>Gunneridae</taxon>
        <taxon>Pentapetalae</taxon>
        <taxon>rosids</taxon>
        <taxon>fabids</taxon>
        <taxon>Fabales</taxon>
        <taxon>Fabaceae</taxon>
        <taxon>Papilionoideae</taxon>
        <taxon>50 kb inversion clade</taxon>
        <taxon>NPAAA clade</taxon>
        <taxon>Hologalegina</taxon>
        <taxon>IRL clade</taxon>
        <taxon>Trifolieae</taxon>
        <taxon>Trifolium</taxon>
    </lineage>
</organism>
<feature type="region of interest" description="Disordered" evidence="1">
    <location>
        <begin position="1"/>
        <end position="23"/>
    </location>
</feature>
<protein>
    <submittedName>
        <fullName evidence="3">Uncharacterized protein</fullName>
    </submittedName>
</protein>
<name>A0A392VRE0_9FABA</name>
<comment type="caution">
    <text evidence="3">The sequence shown here is derived from an EMBL/GenBank/DDBJ whole genome shotgun (WGS) entry which is preliminary data.</text>
</comment>
<feature type="transmembrane region" description="Helical" evidence="2">
    <location>
        <begin position="30"/>
        <end position="48"/>
    </location>
</feature>
<evidence type="ECO:0000313" key="4">
    <source>
        <dbReference type="Proteomes" id="UP000265520"/>
    </source>
</evidence>
<reference evidence="3 4" key="1">
    <citation type="journal article" date="2018" name="Front. Plant Sci.">
        <title>Red Clover (Trifolium pratense) and Zigzag Clover (T. medium) - A Picture of Genomic Similarities and Differences.</title>
        <authorList>
            <person name="Dluhosova J."/>
            <person name="Istvanek J."/>
            <person name="Nedelnik J."/>
            <person name="Repkova J."/>
        </authorList>
    </citation>
    <scope>NUCLEOTIDE SEQUENCE [LARGE SCALE GENOMIC DNA]</scope>
    <source>
        <strain evidence="4">cv. 10/8</strain>
        <tissue evidence="3">Leaf</tissue>
    </source>
</reference>
<proteinExistence type="predicted"/>
<feature type="non-terminal residue" evidence="3">
    <location>
        <position position="1"/>
    </location>
</feature>
<evidence type="ECO:0000313" key="3">
    <source>
        <dbReference type="EMBL" id="MCI89561.1"/>
    </source>
</evidence>
<keyword evidence="2" id="KW-1133">Transmembrane helix</keyword>
<feature type="compositionally biased region" description="Low complexity" evidence="1">
    <location>
        <begin position="1"/>
        <end position="17"/>
    </location>
</feature>
<keyword evidence="2" id="KW-0812">Transmembrane</keyword>
<dbReference type="AlphaFoldDB" id="A0A392VRE0"/>
<evidence type="ECO:0000256" key="1">
    <source>
        <dbReference type="SAM" id="MobiDB-lite"/>
    </source>
</evidence>
<dbReference type="Proteomes" id="UP000265520">
    <property type="component" value="Unassembled WGS sequence"/>
</dbReference>